<name>A0A073JT69_9BACI</name>
<feature type="transmembrane region" description="Helical" evidence="1">
    <location>
        <begin position="83"/>
        <end position="103"/>
    </location>
</feature>
<evidence type="ECO:0000313" key="2">
    <source>
        <dbReference type="EMBL" id="KEK18274.1"/>
    </source>
</evidence>
<keyword evidence="1" id="KW-0812">Transmembrane</keyword>
<feature type="transmembrane region" description="Helical" evidence="1">
    <location>
        <begin position="215"/>
        <end position="236"/>
    </location>
</feature>
<accession>A0A073JT69</accession>
<feature type="transmembrane region" description="Helical" evidence="1">
    <location>
        <begin position="110"/>
        <end position="132"/>
    </location>
</feature>
<dbReference type="PANTHER" id="PTHR41282">
    <property type="entry name" value="CONSERVED TRANSMEMBRANE PROTEIN-RELATED"/>
    <property type="match status" value="1"/>
</dbReference>
<dbReference type="RefSeq" id="WP_034641131.1">
    <property type="nucleotide sequence ID" value="NZ_CBCSJC010000011.1"/>
</dbReference>
<reference evidence="2 3" key="1">
    <citation type="submission" date="2014-06" db="EMBL/GenBank/DDBJ databases">
        <title>Draft genome sequence of Bacillus manliponensis JCM 15802 (MCCC 1A00708).</title>
        <authorList>
            <person name="Lai Q."/>
            <person name="Liu Y."/>
            <person name="Shao Z."/>
        </authorList>
    </citation>
    <scope>NUCLEOTIDE SEQUENCE [LARGE SCALE GENOMIC DNA]</scope>
    <source>
        <strain evidence="2 3">JCM 15802</strain>
    </source>
</reference>
<keyword evidence="1" id="KW-1133">Transmembrane helix</keyword>
<dbReference type="Pfam" id="PF12811">
    <property type="entry name" value="BaxI_1"/>
    <property type="match status" value="1"/>
</dbReference>
<organism evidence="2 3">
    <name type="scientific">Bacillus manliponensis</name>
    <dbReference type="NCBI Taxonomy" id="574376"/>
    <lineage>
        <taxon>Bacteria</taxon>
        <taxon>Bacillati</taxon>
        <taxon>Bacillota</taxon>
        <taxon>Bacilli</taxon>
        <taxon>Bacillales</taxon>
        <taxon>Bacillaceae</taxon>
        <taxon>Bacillus</taxon>
        <taxon>Bacillus cereus group</taxon>
    </lineage>
</organism>
<dbReference type="Proteomes" id="UP000027822">
    <property type="component" value="Unassembled WGS sequence"/>
</dbReference>
<sequence length="243" mass="26343">MRTSNPMMKKETFQKAGVGTSGMTVGGTVGKTFIMLILLLGTAVYAFMQMIDGKMQSSVLIGAAIVALILAFASAFVPRIAPFTAPIYAAVKGIVLGSISAIYTMRFGDFIVLHAVLLTISILLAMLVLYATRLVKVTDKFRTGVMAATFGIFIMYITVFILQLFGVAVPFLHQGGTIGIIVSAVIIVVASLNLLLDFDFIDGGARSGAPKYMEWYGALALMMTLVWLYLEILRFVSYFTRSD</sequence>
<evidence type="ECO:0000256" key="1">
    <source>
        <dbReference type="SAM" id="Phobius"/>
    </source>
</evidence>
<dbReference type="STRING" id="574376.BAMA_05695"/>
<dbReference type="OrthoDB" id="116480at2"/>
<comment type="caution">
    <text evidence="2">The sequence shown here is derived from an EMBL/GenBank/DDBJ whole genome shotgun (WGS) entry which is preliminary data.</text>
</comment>
<protein>
    <submittedName>
        <fullName evidence="2">Membrane protein</fullName>
    </submittedName>
</protein>
<dbReference type="eggNOG" id="COG4760">
    <property type="taxonomic scope" value="Bacteria"/>
</dbReference>
<feature type="transmembrane region" description="Helical" evidence="1">
    <location>
        <begin position="144"/>
        <end position="165"/>
    </location>
</feature>
<feature type="transmembrane region" description="Helical" evidence="1">
    <location>
        <begin position="177"/>
        <end position="195"/>
    </location>
</feature>
<dbReference type="AlphaFoldDB" id="A0A073JT69"/>
<dbReference type="PIRSF" id="PIRSF009160">
    <property type="entry name" value="UCP009160"/>
    <property type="match status" value="1"/>
</dbReference>
<proteinExistence type="predicted"/>
<dbReference type="EMBL" id="JOTN01000015">
    <property type="protein sequence ID" value="KEK18274.1"/>
    <property type="molecule type" value="Genomic_DNA"/>
</dbReference>
<dbReference type="PANTHER" id="PTHR41282:SF1">
    <property type="entry name" value="CONSERVED TRANSMEMBRANE PROTEIN-RELATED"/>
    <property type="match status" value="1"/>
</dbReference>
<keyword evidence="1" id="KW-0472">Membrane</keyword>
<gene>
    <name evidence="2" type="ORF">BAMA_05695</name>
</gene>
<keyword evidence="3" id="KW-1185">Reference proteome</keyword>
<dbReference type="InterPro" id="IPR010539">
    <property type="entry name" value="BaxI_1-like"/>
</dbReference>
<evidence type="ECO:0000313" key="3">
    <source>
        <dbReference type="Proteomes" id="UP000027822"/>
    </source>
</evidence>
<feature type="transmembrane region" description="Helical" evidence="1">
    <location>
        <begin position="29"/>
        <end position="47"/>
    </location>
</feature>
<feature type="transmembrane region" description="Helical" evidence="1">
    <location>
        <begin position="59"/>
        <end position="77"/>
    </location>
</feature>